<evidence type="ECO:0000256" key="1">
    <source>
        <dbReference type="SAM" id="MobiDB-lite"/>
    </source>
</evidence>
<keyword evidence="3" id="KW-1185">Reference proteome</keyword>
<reference evidence="2" key="1">
    <citation type="submission" date="2022-11" db="EMBL/GenBank/DDBJ databases">
        <authorList>
            <person name="Scott C."/>
            <person name="Bruce N."/>
        </authorList>
    </citation>
    <scope>NUCLEOTIDE SEQUENCE</scope>
</reference>
<dbReference type="Proteomes" id="UP000838763">
    <property type="component" value="Unassembled WGS sequence"/>
</dbReference>
<organism evidence="2 3">
    <name type="scientific">Parascedosporium putredinis</name>
    <dbReference type="NCBI Taxonomy" id="1442378"/>
    <lineage>
        <taxon>Eukaryota</taxon>
        <taxon>Fungi</taxon>
        <taxon>Dikarya</taxon>
        <taxon>Ascomycota</taxon>
        <taxon>Pezizomycotina</taxon>
        <taxon>Sordariomycetes</taxon>
        <taxon>Hypocreomycetidae</taxon>
        <taxon>Microascales</taxon>
        <taxon>Microascaceae</taxon>
        <taxon>Parascedosporium</taxon>
    </lineage>
</organism>
<gene>
    <name evidence="2" type="ORF">PPNO1_LOCUS3680</name>
</gene>
<protein>
    <submittedName>
        <fullName evidence="2">Uncharacterized protein</fullName>
    </submittedName>
</protein>
<sequence>MIRDVGGGGILRIVEEPEKAEQRHDGGDFVEDEEGDDMGDGRAAETGGVFLEKGRELVDDLGGAGGRGGGGFVEEKRAVWAEEGAGGTARRVAMAGVEDEAWRDALRELLQLQLGYGDIMTRKIKFREEGVPG</sequence>
<feature type="compositionally biased region" description="Acidic residues" evidence="1">
    <location>
        <begin position="28"/>
        <end position="38"/>
    </location>
</feature>
<feature type="compositionally biased region" description="Gly residues" evidence="1">
    <location>
        <begin position="1"/>
        <end position="10"/>
    </location>
</feature>
<evidence type="ECO:0000313" key="3">
    <source>
        <dbReference type="Proteomes" id="UP000838763"/>
    </source>
</evidence>
<evidence type="ECO:0000313" key="2">
    <source>
        <dbReference type="EMBL" id="CAI4213936.1"/>
    </source>
</evidence>
<dbReference type="EMBL" id="CALLCH030000009">
    <property type="protein sequence ID" value="CAI4213936.1"/>
    <property type="molecule type" value="Genomic_DNA"/>
</dbReference>
<comment type="caution">
    <text evidence="2">The sequence shown here is derived from an EMBL/GenBank/DDBJ whole genome shotgun (WGS) entry which is preliminary data.</text>
</comment>
<proteinExistence type="predicted"/>
<feature type="compositionally biased region" description="Basic and acidic residues" evidence="1">
    <location>
        <begin position="13"/>
        <end position="27"/>
    </location>
</feature>
<feature type="region of interest" description="Disordered" evidence="1">
    <location>
        <begin position="1"/>
        <end position="46"/>
    </location>
</feature>
<dbReference type="AlphaFoldDB" id="A0A9P1H0Y3"/>
<accession>A0A9P1H0Y3</accession>
<name>A0A9P1H0Y3_9PEZI</name>